<proteinExistence type="predicted"/>
<gene>
    <name evidence="1" type="ORF">SAMN05518682_1738</name>
</gene>
<name>A0A1N6R6R1_9MICO</name>
<dbReference type="EMBL" id="FTMI01000003">
    <property type="protein sequence ID" value="SIQ24517.1"/>
    <property type="molecule type" value="Genomic_DNA"/>
</dbReference>
<organism evidence="1 2">
    <name type="scientific">Cellulosimicrobium aquatile</name>
    <dbReference type="NCBI Taxonomy" id="1612203"/>
    <lineage>
        <taxon>Bacteria</taxon>
        <taxon>Bacillati</taxon>
        <taxon>Actinomycetota</taxon>
        <taxon>Actinomycetes</taxon>
        <taxon>Micrococcales</taxon>
        <taxon>Promicromonosporaceae</taxon>
        <taxon>Cellulosimicrobium</taxon>
    </lineage>
</organism>
<accession>A0A1N6R6R1</accession>
<reference evidence="2" key="1">
    <citation type="submission" date="2017-01" db="EMBL/GenBank/DDBJ databases">
        <authorList>
            <person name="Varghese N."/>
            <person name="Submissions S."/>
        </authorList>
    </citation>
    <scope>NUCLEOTIDE SEQUENCE [LARGE SCALE GENOMIC DNA]</scope>
    <source>
        <strain evidence="2">3bp</strain>
    </source>
</reference>
<dbReference type="GeneID" id="95683488"/>
<dbReference type="RefSeq" id="WP_021481118.1">
    <property type="nucleotide sequence ID" value="NZ_FTMI01000003.1"/>
</dbReference>
<sequence>MSNAEAALSKVLELDGAIAIAVVDYSSGLALVQKQAAPFDLELAAAANTEVIRAKLRAIEQLGLEDGIEDILITLGRQYHLIRLSQRESLRGTFSYLVLERGRANLALARRGLAQLDESLSL</sequence>
<dbReference type="AlphaFoldDB" id="A0A1N6R6R1"/>
<protein>
    <recommendedName>
        <fullName evidence="3">Roadblock/LAMTOR2 domain-containing protein</fullName>
    </recommendedName>
</protein>
<evidence type="ECO:0000313" key="2">
    <source>
        <dbReference type="Proteomes" id="UP000186235"/>
    </source>
</evidence>
<dbReference type="Proteomes" id="UP000186235">
    <property type="component" value="Unassembled WGS sequence"/>
</dbReference>
<evidence type="ECO:0000313" key="1">
    <source>
        <dbReference type="EMBL" id="SIQ24517.1"/>
    </source>
</evidence>
<keyword evidence="2" id="KW-1185">Reference proteome</keyword>
<evidence type="ECO:0008006" key="3">
    <source>
        <dbReference type="Google" id="ProtNLM"/>
    </source>
</evidence>